<evidence type="ECO:0000256" key="2">
    <source>
        <dbReference type="RuleBase" id="RU003749"/>
    </source>
</evidence>
<feature type="domain" description="STAS" evidence="3">
    <location>
        <begin position="20"/>
        <end position="117"/>
    </location>
</feature>
<dbReference type="NCBIfam" id="TIGR00377">
    <property type="entry name" value="ant_ant_sig"/>
    <property type="match status" value="1"/>
</dbReference>
<dbReference type="PANTHER" id="PTHR33495">
    <property type="entry name" value="ANTI-SIGMA FACTOR ANTAGONIST TM_1081-RELATED-RELATED"/>
    <property type="match status" value="1"/>
</dbReference>
<dbReference type="KEGG" id="gog:C1280_32225"/>
<dbReference type="InterPro" id="IPR003658">
    <property type="entry name" value="Anti-sigma_ant"/>
</dbReference>
<dbReference type="InterPro" id="IPR036513">
    <property type="entry name" value="STAS_dom_sf"/>
</dbReference>
<dbReference type="Pfam" id="PF01740">
    <property type="entry name" value="STAS"/>
    <property type="match status" value="1"/>
</dbReference>
<evidence type="ECO:0000259" key="3">
    <source>
        <dbReference type="PROSITE" id="PS50801"/>
    </source>
</evidence>
<dbReference type="AlphaFoldDB" id="A0A2Z3HIA8"/>
<comment type="similarity">
    <text evidence="1 2">Belongs to the anti-sigma-factor antagonist family.</text>
</comment>
<dbReference type="CDD" id="cd07043">
    <property type="entry name" value="STAS_anti-anti-sigma_factors"/>
    <property type="match status" value="1"/>
</dbReference>
<evidence type="ECO:0000313" key="4">
    <source>
        <dbReference type="EMBL" id="AWM41200.1"/>
    </source>
</evidence>
<evidence type="ECO:0000256" key="1">
    <source>
        <dbReference type="ARBA" id="ARBA00009013"/>
    </source>
</evidence>
<accession>A0A2Z3HIA8</accession>
<evidence type="ECO:0000313" key="5">
    <source>
        <dbReference type="Proteomes" id="UP000245802"/>
    </source>
</evidence>
<name>A0A2Z3HIA8_9BACT</name>
<reference evidence="4 5" key="1">
    <citation type="submission" date="2018-01" db="EMBL/GenBank/DDBJ databases">
        <title>G. obscuriglobus.</title>
        <authorList>
            <person name="Franke J."/>
            <person name="Blomberg W."/>
            <person name="Selmecki A."/>
        </authorList>
    </citation>
    <scope>NUCLEOTIDE SEQUENCE [LARGE SCALE GENOMIC DNA]</scope>
    <source>
        <strain evidence="4 5">DSM 5831</strain>
    </source>
</reference>
<dbReference type="RefSeq" id="WP_010043282.1">
    <property type="nucleotide sequence ID" value="NZ_CP025958.1"/>
</dbReference>
<dbReference type="OrthoDB" id="9794628at2"/>
<dbReference type="PROSITE" id="PS50801">
    <property type="entry name" value="STAS"/>
    <property type="match status" value="1"/>
</dbReference>
<dbReference type="EMBL" id="CP025958">
    <property type="protein sequence ID" value="AWM41200.1"/>
    <property type="molecule type" value="Genomic_DNA"/>
</dbReference>
<dbReference type="InterPro" id="IPR002645">
    <property type="entry name" value="STAS_dom"/>
</dbReference>
<keyword evidence="5" id="KW-1185">Reference proteome</keyword>
<proteinExistence type="inferred from homology"/>
<sequence length="119" mass="13212">MSKKPTFACQFEFTPDNRAVVIALLGKLDPEAVEELHPQVQEVYRAGVRRFVFDLTHLEYAGSLGLRLLVGLANQVRGEGAIAVYRPTEAVLSMLTMTKLTQLLPVHLTREEALAAVHK</sequence>
<dbReference type="Gene3D" id="3.30.750.24">
    <property type="entry name" value="STAS domain"/>
    <property type="match status" value="1"/>
</dbReference>
<protein>
    <recommendedName>
        <fullName evidence="2">Anti-sigma factor antagonist</fullName>
    </recommendedName>
</protein>
<gene>
    <name evidence="4" type="ORF">C1280_32225</name>
</gene>
<dbReference type="Proteomes" id="UP000245802">
    <property type="component" value="Chromosome"/>
</dbReference>
<dbReference type="GO" id="GO:0043856">
    <property type="term" value="F:anti-sigma factor antagonist activity"/>
    <property type="evidence" value="ECO:0007669"/>
    <property type="project" value="InterPro"/>
</dbReference>
<dbReference type="SUPFAM" id="SSF52091">
    <property type="entry name" value="SpoIIaa-like"/>
    <property type="match status" value="1"/>
</dbReference>
<organism evidence="4 5">
    <name type="scientific">Gemmata obscuriglobus</name>
    <dbReference type="NCBI Taxonomy" id="114"/>
    <lineage>
        <taxon>Bacteria</taxon>
        <taxon>Pseudomonadati</taxon>
        <taxon>Planctomycetota</taxon>
        <taxon>Planctomycetia</taxon>
        <taxon>Gemmatales</taxon>
        <taxon>Gemmataceae</taxon>
        <taxon>Gemmata</taxon>
    </lineage>
</organism>